<dbReference type="PANTHER" id="PTHR31900:SF25">
    <property type="entry name" value="FBD DOMAIN-CONTAINING PROTEIN"/>
    <property type="match status" value="1"/>
</dbReference>
<dbReference type="Proteomes" id="UP000467841">
    <property type="component" value="Unassembled WGS sequence"/>
</dbReference>
<dbReference type="PANTHER" id="PTHR31900">
    <property type="entry name" value="F-BOX/RNI SUPERFAMILY PROTEIN-RELATED"/>
    <property type="match status" value="1"/>
</dbReference>
<organism evidence="2 3">
    <name type="scientific">Microthlaspi erraticum</name>
    <dbReference type="NCBI Taxonomy" id="1685480"/>
    <lineage>
        <taxon>Eukaryota</taxon>
        <taxon>Viridiplantae</taxon>
        <taxon>Streptophyta</taxon>
        <taxon>Embryophyta</taxon>
        <taxon>Tracheophyta</taxon>
        <taxon>Spermatophyta</taxon>
        <taxon>Magnoliopsida</taxon>
        <taxon>eudicotyledons</taxon>
        <taxon>Gunneridae</taxon>
        <taxon>Pentapetalae</taxon>
        <taxon>rosids</taxon>
        <taxon>malvids</taxon>
        <taxon>Brassicales</taxon>
        <taxon>Brassicaceae</taxon>
        <taxon>Coluteocarpeae</taxon>
        <taxon>Microthlaspi</taxon>
    </lineage>
</organism>
<evidence type="ECO:0000313" key="3">
    <source>
        <dbReference type="Proteomes" id="UP000467841"/>
    </source>
</evidence>
<keyword evidence="3" id="KW-1185">Reference proteome</keyword>
<name>A0A6D2IU69_9BRAS</name>
<comment type="caution">
    <text evidence="2">The sequence shown here is derived from an EMBL/GenBank/DDBJ whole genome shotgun (WGS) entry which is preliminary data.</text>
</comment>
<protein>
    <recommendedName>
        <fullName evidence="1">FBD domain-containing protein</fullName>
    </recommendedName>
</protein>
<dbReference type="Pfam" id="PF08387">
    <property type="entry name" value="FBD"/>
    <property type="match status" value="1"/>
</dbReference>
<reference evidence="2" key="1">
    <citation type="submission" date="2020-01" db="EMBL/GenBank/DDBJ databases">
        <authorList>
            <person name="Mishra B."/>
        </authorList>
    </citation>
    <scope>NUCLEOTIDE SEQUENCE [LARGE SCALE GENOMIC DNA]</scope>
</reference>
<dbReference type="OrthoDB" id="612216at2759"/>
<dbReference type="InterPro" id="IPR050232">
    <property type="entry name" value="FBL13/AtMIF1-like"/>
</dbReference>
<accession>A0A6D2IU69</accession>
<gene>
    <name evidence="2" type="ORF">MERR_LOCUS19942</name>
</gene>
<evidence type="ECO:0000259" key="1">
    <source>
        <dbReference type="SMART" id="SM00579"/>
    </source>
</evidence>
<proteinExistence type="predicted"/>
<evidence type="ECO:0000313" key="2">
    <source>
        <dbReference type="EMBL" id="CAA7032707.1"/>
    </source>
</evidence>
<dbReference type="AlphaFoldDB" id="A0A6D2IU69"/>
<sequence length="167" mass="18882">MLLCYGFLKIHDSISESYVIKNLDSIVKLDVSLSFGDEFDEASVSSKRYTIRKFLSGISKVAEMIIHKDSFQTLDDYCSELLNEEILRDSSVPECLISSLESVDIKSNILGFSAEVDLVRFFLENSVILKKLTLRANETVFFNQVMKIPRGSVACQVVLLPVERDDL</sequence>
<dbReference type="SMART" id="SM00579">
    <property type="entry name" value="FBD"/>
    <property type="match status" value="1"/>
</dbReference>
<dbReference type="EMBL" id="CACVBM020001126">
    <property type="protein sequence ID" value="CAA7032707.1"/>
    <property type="molecule type" value="Genomic_DNA"/>
</dbReference>
<dbReference type="InterPro" id="IPR006566">
    <property type="entry name" value="FBD"/>
</dbReference>
<feature type="domain" description="FBD" evidence="1">
    <location>
        <begin position="94"/>
        <end position="160"/>
    </location>
</feature>